<dbReference type="InterPro" id="IPR011547">
    <property type="entry name" value="SLC26A/SulP_dom"/>
</dbReference>
<dbReference type="EMBL" id="VCQT01000036">
    <property type="protein sequence ID" value="TMW12188.1"/>
    <property type="molecule type" value="Genomic_DNA"/>
</dbReference>
<evidence type="ECO:0000313" key="8">
    <source>
        <dbReference type="Proteomes" id="UP000739180"/>
    </source>
</evidence>
<evidence type="ECO:0000256" key="2">
    <source>
        <dbReference type="ARBA" id="ARBA00022692"/>
    </source>
</evidence>
<feature type="transmembrane region" description="Helical" evidence="5">
    <location>
        <begin position="342"/>
        <end position="362"/>
    </location>
</feature>
<evidence type="ECO:0000256" key="5">
    <source>
        <dbReference type="SAM" id="Phobius"/>
    </source>
</evidence>
<dbReference type="SUPFAM" id="SSF52091">
    <property type="entry name" value="SpoIIaa-like"/>
    <property type="match status" value="1"/>
</dbReference>
<dbReference type="NCBIfam" id="TIGR00815">
    <property type="entry name" value="sulP"/>
    <property type="match status" value="1"/>
</dbReference>
<feature type="transmembrane region" description="Helical" evidence="5">
    <location>
        <begin position="21"/>
        <end position="45"/>
    </location>
</feature>
<dbReference type="RefSeq" id="WP_138772862.1">
    <property type="nucleotide sequence ID" value="NZ_VCQT01000036.1"/>
</dbReference>
<feature type="transmembrane region" description="Helical" evidence="5">
    <location>
        <begin position="51"/>
        <end position="67"/>
    </location>
</feature>
<feature type="transmembrane region" description="Helical" evidence="5">
    <location>
        <begin position="216"/>
        <end position="244"/>
    </location>
</feature>
<dbReference type="Gene3D" id="3.30.750.24">
    <property type="entry name" value="STAS domain"/>
    <property type="match status" value="1"/>
</dbReference>
<organism evidence="7 8">
    <name type="scientific">Alloalcanivorax gelatiniphagus</name>
    <dbReference type="NCBI Taxonomy" id="1194167"/>
    <lineage>
        <taxon>Bacteria</taxon>
        <taxon>Pseudomonadati</taxon>
        <taxon>Pseudomonadota</taxon>
        <taxon>Gammaproteobacteria</taxon>
        <taxon>Oceanospirillales</taxon>
        <taxon>Alcanivoracaceae</taxon>
        <taxon>Alloalcanivorax</taxon>
    </lineage>
</organism>
<dbReference type="Pfam" id="PF01740">
    <property type="entry name" value="STAS"/>
    <property type="match status" value="1"/>
</dbReference>
<protein>
    <submittedName>
        <fullName evidence="7">Sulfate permease</fullName>
    </submittedName>
</protein>
<dbReference type="InterPro" id="IPR002645">
    <property type="entry name" value="STAS_dom"/>
</dbReference>
<feature type="domain" description="STAS" evidence="6">
    <location>
        <begin position="453"/>
        <end position="566"/>
    </location>
</feature>
<reference evidence="7 8" key="1">
    <citation type="submission" date="2019-05" db="EMBL/GenBank/DDBJ databases">
        <title>Genome of Alcanivorax gelatiniphagus, an oil degrading marine bacteria.</title>
        <authorList>
            <person name="Kwon K.K."/>
        </authorList>
    </citation>
    <scope>NUCLEOTIDE SEQUENCE [LARGE SCALE GENOMIC DNA]</scope>
    <source>
        <strain evidence="7 8">MEBiC 08158</strain>
    </source>
</reference>
<dbReference type="PROSITE" id="PS50801">
    <property type="entry name" value="STAS"/>
    <property type="match status" value="1"/>
</dbReference>
<name>A0ABY2XJQ7_9GAMM</name>
<sequence length="575" mass="60005">MALSRWLPAIDWLAGYRRDDAAADGMAALIVTLMLIPQSLAYALLAGVPPQVGLYASILPLVAYALFGSSRTLAVGPVAVVSLMTAAAAGQVAGGDSARYLAATVALTLMSGGLLVIMGVLRLGWIANLLSHSVISGFITASGILIAASQLKYLLGIPMHGDTLWQLALSAAGQLGGIHGLTLLLGAVTVLFLLWARGPLKRALARTALPPWLAELLAKAGPVVAVIVTTLAAGPGGLAARGVAVVGPVPGGLPAPTLPPFDAGLWQALWLPAALISLIGFVESVSVGQTLAAKRRQRIDSNAELIGLGAANLASGVSGGIPVTGGFSRSVVNFEAGARTPLAGVFTAAGIAVVALFFTPWFQFLPKATLAATIIVAVLTLVDLPALTRAWRYSKADFTAMLITVLGVLGAGVEAGVLAGVVAAVALHLWRTSQPHMAELGQMPGTEHFRNVLRHRVITSPRVLSIRVDESLYFANARRTEDAIYDRALHCDGRRHVVLLCSAINHIDASALDSLQALNRRLADAGVTLHLSEVKGPVMDQLQRSDFLQQLTGEVFLSHYQALETLDGETTREAS</sequence>
<comment type="caution">
    <text evidence="7">The sequence shown here is derived from an EMBL/GenBank/DDBJ whole genome shotgun (WGS) entry which is preliminary data.</text>
</comment>
<feature type="transmembrane region" description="Helical" evidence="5">
    <location>
        <begin position="133"/>
        <end position="155"/>
    </location>
</feature>
<feature type="transmembrane region" description="Helical" evidence="5">
    <location>
        <begin position="74"/>
        <end position="94"/>
    </location>
</feature>
<keyword evidence="2 5" id="KW-0812">Transmembrane</keyword>
<dbReference type="InterPro" id="IPR001902">
    <property type="entry name" value="SLC26A/SulP_fam"/>
</dbReference>
<keyword evidence="8" id="KW-1185">Reference proteome</keyword>
<feature type="transmembrane region" description="Helical" evidence="5">
    <location>
        <begin position="368"/>
        <end position="388"/>
    </location>
</feature>
<dbReference type="Pfam" id="PF00916">
    <property type="entry name" value="Sulfate_transp"/>
    <property type="match status" value="1"/>
</dbReference>
<keyword evidence="3 5" id="KW-1133">Transmembrane helix</keyword>
<evidence type="ECO:0000259" key="6">
    <source>
        <dbReference type="PROSITE" id="PS50801"/>
    </source>
</evidence>
<feature type="transmembrane region" description="Helical" evidence="5">
    <location>
        <begin position="264"/>
        <end position="288"/>
    </location>
</feature>
<keyword evidence="4 5" id="KW-0472">Membrane</keyword>
<proteinExistence type="predicted"/>
<dbReference type="PANTHER" id="PTHR11814">
    <property type="entry name" value="SULFATE TRANSPORTER"/>
    <property type="match status" value="1"/>
</dbReference>
<dbReference type="Proteomes" id="UP000739180">
    <property type="component" value="Unassembled WGS sequence"/>
</dbReference>
<feature type="transmembrane region" description="Helical" evidence="5">
    <location>
        <begin position="400"/>
        <end position="430"/>
    </location>
</feature>
<evidence type="ECO:0000256" key="1">
    <source>
        <dbReference type="ARBA" id="ARBA00004141"/>
    </source>
</evidence>
<dbReference type="InterPro" id="IPR036513">
    <property type="entry name" value="STAS_dom_sf"/>
</dbReference>
<feature type="transmembrane region" description="Helical" evidence="5">
    <location>
        <begin position="100"/>
        <end position="121"/>
    </location>
</feature>
<feature type="transmembrane region" description="Helical" evidence="5">
    <location>
        <begin position="175"/>
        <end position="195"/>
    </location>
</feature>
<dbReference type="CDD" id="cd07042">
    <property type="entry name" value="STAS_SulP_like_sulfate_transporter"/>
    <property type="match status" value="1"/>
</dbReference>
<evidence type="ECO:0000313" key="7">
    <source>
        <dbReference type="EMBL" id="TMW12188.1"/>
    </source>
</evidence>
<gene>
    <name evidence="7" type="primary">sulP</name>
    <name evidence="7" type="ORF">FGS76_11900</name>
</gene>
<accession>A0ABY2XJQ7</accession>
<evidence type="ECO:0000256" key="4">
    <source>
        <dbReference type="ARBA" id="ARBA00023136"/>
    </source>
</evidence>
<evidence type="ECO:0000256" key="3">
    <source>
        <dbReference type="ARBA" id="ARBA00022989"/>
    </source>
</evidence>
<comment type="subcellular location">
    <subcellularLocation>
        <location evidence="1">Membrane</location>
        <topology evidence="1">Multi-pass membrane protein</topology>
    </subcellularLocation>
</comment>